<proteinExistence type="predicted"/>
<dbReference type="AlphaFoldDB" id="A0A6B1G4G0"/>
<name>A0A6B1G4G0_9CHLR</name>
<accession>A0A6B1G4G0</accession>
<dbReference type="EMBL" id="VYDA01000363">
    <property type="protein sequence ID" value="MYH62065.1"/>
    <property type="molecule type" value="Genomic_DNA"/>
</dbReference>
<sequence>MMGSVTYRETFEDGAGGWIAWLGPGQPAPAVIEGGALVTRSPWGIDSNHAPPGGGYLHLLFILHTAHQDDPSGSYAPLLGGNRFIDGGYPRDFRNARLTVRLKGEVDLQGAELRLHCQSRVGDKAINFVLTSQSFEVTPEWSEQTITLTPDPEQWLCLGARHDLMDVYGWDDIERVLRDVDIDIILLLHPLQIVPLSPQPGGPHIGRAEVDYEVDRALLPAGEIRLGEVQIEFSDSHQS</sequence>
<organism evidence="1">
    <name type="scientific">Caldilineaceae bacterium SB0675_bin_29</name>
    <dbReference type="NCBI Taxonomy" id="2605266"/>
    <lineage>
        <taxon>Bacteria</taxon>
        <taxon>Bacillati</taxon>
        <taxon>Chloroflexota</taxon>
        <taxon>Caldilineae</taxon>
        <taxon>Caldilineales</taxon>
        <taxon>Caldilineaceae</taxon>
    </lineage>
</organism>
<protein>
    <submittedName>
        <fullName evidence="1">Uncharacterized protein</fullName>
    </submittedName>
</protein>
<gene>
    <name evidence="1" type="ORF">F4148_09975</name>
</gene>
<evidence type="ECO:0000313" key="1">
    <source>
        <dbReference type="EMBL" id="MYH62065.1"/>
    </source>
</evidence>
<comment type="caution">
    <text evidence="1">The sequence shown here is derived from an EMBL/GenBank/DDBJ whole genome shotgun (WGS) entry which is preliminary data.</text>
</comment>
<reference evidence="1" key="1">
    <citation type="submission" date="2019-09" db="EMBL/GenBank/DDBJ databases">
        <title>Characterisation of the sponge microbiome using genome-centric metagenomics.</title>
        <authorList>
            <person name="Engelberts J.P."/>
            <person name="Robbins S.J."/>
            <person name="De Goeij J.M."/>
            <person name="Aranda M."/>
            <person name="Bell S.C."/>
            <person name="Webster N.S."/>
        </authorList>
    </citation>
    <scope>NUCLEOTIDE SEQUENCE</scope>
    <source>
        <strain evidence="1">SB0675_bin_29</strain>
    </source>
</reference>